<dbReference type="Gene3D" id="3.40.50.200">
    <property type="entry name" value="Peptidase S8/S53 domain"/>
    <property type="match status" value="1"/>
</dbReference>
<dbReference type="InterPro" id="IPR022398">
    <property type="entry name" value="Peptidase_S8_His-AS"/>
</dbReference>
<dbReference type="Pfam" id="PF00082">
    <property type="entry name" value="Peptidase_S8"/>
    <property type="match status" value="1"/>
</dbReference>
<keyword evidence="8" id="KW-0732">Signal</keyword>
<evidence type="ECO:0000256" key="4">
    <source>
        <dbReference type="ARBA" id="ARBA00022825"/>
    </source>
</evidence>
<dbReference type="SUPFAM" id="SSF52743">
    <property type="entry name" value="Subtilisin-like"/>
    <property type="match status" value="1"/>
</dbReference>
<sequence length="492" mass="49597">MTDRSRWRRKLAVAAAAALALPMMGVSSASAQESDSPLAPVSDSLSGLLGTLAGGSQVTALVHGSDLAAAEAAIAKVGMDRVTSFDRIAVVAATGTVDQVREVRGAEGVTYVENNDPIELFASSGTVATRSAEARLSRTSPTGEALDGSGSSVAIIDTGVDPNHPAFAAEDGSSRVVRNLKSLCTSDQDTGCIIDAGPLDTDTLSVGGHGTHVTGIAAGAPYSLSGIDVGGSAPGAKIVSISTGAGLVILGANAALDWILENHEAPCGADVSAEECPPIKVINNSYGPSGGGEFDPDSATVKLQRALAAEGVVTVWANGNDGGDGSQSLSNPPGQDPTPGVISVASYFDEGTGTRDGKVSDFSSRGLAEDSSTWPDISAPGEAIVSACRPYLLICSTGGEPYSGPGLLDLATYNVISGTSMAAPQITGIVAQLYQAKPDATPAEIEDALKATAHKYTDGAAYEPLEDYTSSFDKGTGLVDVVAAVDHLTATS</sequence>
<keyword evidence="11" id="KW-1185">Reference proteome</keyword>
<dbReference type="Proteomes" id="UP001596337">
    <property type="component" value="Unassembled WGS sequence"/>
</dbReference>
<feature type="active site" description="Charge relay system" evidence="5">
    <location>
        <position position="420"/>
    </location>
</feature>
<evidence type="ECO:0000256" key="3">
    <source>
        <dbReference type="ARBA" id="ARBA00022801"/>
    </source>
</evidence>
<feature type="domain" description="Peptidase S8/S53" evidence="9">
    <location>
        <begin position="148"/>
        <end position="458"/>
    </location>
</feature>
<evidence type="ECO:0000256" key="8">
    <source>
        <dbReference type="SAM" id="SignalP"/>
    </source>
</evidence>
<dbReference type="PRINTS" id="PR00723">
    <property type="entry name" value="SUBTILISIN"/>
</dbReference>
<dbReference type="InterPro" id="IPR023828">
    <property type="entry name" value="Peptidase_S8_Ser-AS"/>
</dbReference>
<accession>A0ABW2C394</accession>
<dbReference type="PROSITE" id="PS00137">
    <property type="entry name" value="SUBTILASE_HIS"/>
    <property type="match status" value="1"/>
</dbReference>
<evidence type="ECO:0000256" key="2">
    <source>
        <dbReference type="ARBA" id="ARBA00022670"/>
    </source>
</evidence>
<dbReference type="PROSITE" id="PS00138">
    <property type="entry name" value="SUBTILASE_SER"/>
    <property type="match status" value="1"/>
</dbReference>
<evidence type="ECO:0000313" key="10">
    <source>
        <dbReference type="EMBL" id="MFC6869785.1"/>
    </source>
</evidence>
<evidence type="ECO:0000256" key="6">
    <source>
        <dbReference type="RuleBase" id="RU003355"/>
    </source>
</evidence>
<evidence type="ECO:0000256" key="7">
    <source>
        <dbReference type="SAM" id="MobiDB-lite"/>
    </source>
</evidence>
<dbReference type="InterPro" id="IPR000209">
    <property type="entry name" value="Peptidase_S8/S53_dom"/>
</dbReference>
<dbReference type="PANTHER" id="PTHR43806">
    <property type="entry name" value="PEPTIDASE S8"/>
    <property type="match status" value="1"/>
</dbReference>
<feature type="chain" id="PRO_5046478900" evidence="8">
    <location>
        <begin position="32"/>
        <end position="492"/>
    </location>
</feature>
<keyword evidence="4 5" id="KW-0720">Serine protease</keyword>
<dbReference type="InterPro" id="IPR023827">
    <property type="entry name" value="Peptidase_S8_Asp-AS"/>
</dbReference>
<proteinExistence type="inferred from homology"/>
<dbReference type="InterPro" id="IPR036852">
    <property type="entry name" value="Peptidase_S8/S53_dom_sf"/>
</dbReference>
<dbReference type="PANTHER" id="PTHR43806:SF11">
    <property type="entry name" value="CEREVISIN-RELATED"/>
    <property type="match status" value="1"/>
</dbReference>
<comment type="similarity">
    <text evidence="1 5 6">Belongs to the peptidase S8 family.</text>
</comment>
<feature type="active site" description="Charge relay system" evidence="5">
    <location>
        <position position="157"/>
    </location>
</feature>
<evidence type="ECO:0000256" key="5">
    <source>
        <dbReference type="PROSITE-ProRule" id="PRU01240"/>
    </source>
</evidence>
<reference evidence="11" key="1">
    <citation type="journal article" date="2019" name="Int. J. Syst. Evol. Microbiol.">
        <title>The Global Catalogue of Microorganisms (GCM) 10K type strain sequencing project: providing services to taxonomists for standard genome sequencing and annotation.</title>
        <authorList>
            <consortium name="The Broad Institute Genomics Platform"/>
            <consortium name="The Broad Institute Genome Sequencing Center for Infectious Disease"/>
            <person name="Wu L."/>
            <person name="Ma J."/>
        </authorList>
    </citation>
    <scope>NUCLEOTIDE SEQUENCE [LARGE SCALE GENOMIC DNA]</scope>
    <source>
        <strain evidence="11">KCTC 32255</strain>
    </source>
</reference>
<gene>
    <name evidence="10" type="ORF">ACFQGD_21825</name>
</gene>
<dbReference type="EMBL" id="JBHSXX010000001">
    <property type="protein sequence ID" value="MFC6869785.1"/>
    <property type="molecule type" value="Genomic_DNA"/>
</dbReference>
<dbReference type="InterPro" id="IPR050131">
    <property type="entry name" value="Peptidase_S8_subtilisin-like"/>
</dbReference>
<evidence type="ECO:0000313" key="11">
    <source>
        <dbReference type="Proteomes" id="UP001596337"/>
    </source>
</evidence>
<dbReference type="RefSeq" id="WP_345401080.1">
    <property type="nucleotide sequence ID" value="NZ_BAABLA010000103.1"/>
</dbReference>
<keyword evidence="2 5" id="KW-0645">Protease</keyword>
<feature type="region of interest" description="Disordered" evidence="7">
    <location>
        <begin position="319"/>
        <end position="338"/>
    </location>
</feature>
<evidence type="ECO:0000256" key="1">
    <source>
        <dbReference type="ARBA" id="ARBA00011073"/>
    </source>
</evidence>
<name>A0ABW2C394_9PSEU</name>
<feature type="active site" description="Charge relay system" evidence="5">
    <location>
        <position position="209"/>
    </location>
</feature>
<dbReference type="PROSITE" id="PS00136">
    <property type="entry name" value="SUBTILASE_ASP"/>
    <property type="match status" value="1"/>
</dbReference>
<feature type="region of interest" description="Disordered" evidence="7">
    <location>
        <begin position="355"/>
        <end position="374"/>
    </location>
</feature>
<comment type="caution">
    <text evidence="10">The sequence shown here is derived from an EMBL/GenBank/DDBJ whole genome shotgun (WGS) entry which is preliminary data.</text>
</comment>
<dbReference type="InterPro" id="IPR015500">
    <property type="entry name" value="Peptidase_S8_subtilisin-rel"/>
</dbReference>
<dbReference type="PROSITE" id="PS51892">
    <property type="entry name" value="SUBTILASE"/>
    <property type="match status" value="1"/>
</dbReference>
<feature type="signal peptide" evidence="8">
    <location>
        <begin position="1"/>
        <end position="31"/>
    </location>
</feature>
<keyword evidence="3 5" id="KW-0378">Hydrolase</keyword>
<protein>
    <submittedName>
        <fullName evidence="10">S8 family serine peptidase</fullName>
    </submittedName>
</protein>
<evidence type="ECO:0000259" key="9">
    <source>
        <dbReference type="Pfam" id="PF00082"/>
    </source>
</evidence>
<organism evidence="10 11">
    <name type="scientific">Haloechinothrix salitolerans</name>
    <dbReference type="NCBI Taxonomy" id="926830"/>
    <lineage>
        <taxon>Bacteria</taxon>
        <taxon>Bacillati</taxon>
        <taxon>Actinomycetota</taxon>
        <taxon>Actinomycetes</taxon>
        <taxon>Pseudonocardiales</taxon>
        <taxon>Pseudonocardiaceae</taxon>
        <taxon>Haloechinothrix</taxon>
    </lineage>
</organism>